<feature type="region of interest" description="Disordered" evidence="1">
    <location>
        <begin position="1"/>
        <end position="60"/>
    </location>
</feature>
<dbReference type="EMBL" id="NBCO01000003">
    <property type="protein sequence ID" value="ORC92551.1"/>
    <property type="molecule type" value="Genomic_DNA"/>
</dbReference>
<dbReference type="RefSeq" id="XP_028886617.1">
    <property type="nucleotide sequence ID" value="XM_029022071.1"/>
</dbReference>
<feature type="compositionally biased region" description="Basic and acidic residues" evidence="1">
    <location>
        <begin position="580"/>
        <end position="593"/>
    </location>
</feature>
<feature type="region of interest" description="Disordered" evidence="1">
    <location>
        <begin position="366"/>
        <end position="387"/>
    </location>
</feature>
<feature type="region of interest" description="Disordered" evidence="1">
    <location>
        <begin position="271"/>
        <end position="346"/>
    </location>
</feature>
<comment type="caution">
    <text evidence="3">The sequence shown here is derived from an EMBL/GenBank/DDBJ whole genome shotgun (WGS) entry which is preliminary data.</text>
</comment>
<dbReference type="Proteomes" id="UP000192257">
    <property type="component" value="Unassembled WGS sequence"/>
</dbReference>
<evidence type="ECO:0000313" key="3">
    <source>
        <dbReference type="EMBL" id="ORC92551.1"/>
    </source>
</evidence>
<dbReference type="OrthoDB" id="253057at2759"/>
<protein>
    <submittedName>
        <fullName evidence="3">Uncharacterized protein</fullName>
    </submittedName>
</protein>
<feature type="compositionally biased region" description="Low complexity" evidence="1">
    <location>
        <begin position="377"/>
        <end position="387"/>
    </location>
</feature>
<sequence>MQSVQGSPASTTRSHRSRLEPRGPPAFGPSHYLQKPEQTQQPQPPPQQQQEKLKDNKAVPSIRKHRLNSRVLLLLSFAFVIFVLCMGLWFKNTDTTLSPVSVSSELGVAKTASIPLRPFVWFSTSLYSAMGGIMNVWKNTMGQWIRSPSPSLWWSHTKHMVGFILESMQYVLRMLWYFTTVSVRRVYLFLRVYILQYSQHGLQWCFTFGRGIASRVFHFSIGGIQYCSFLVSGFNKAWSLLLEGSANVTATVKSWVYTASVTFFSHNENAVRGTSSASSSDTTTTTTTSTNTNTSVDIGKQSRMMSISSRQSHSTSTPSESTEPWSSARDALEKEQKKRAQKLGKKSRLWHWFRKDSSPSFISKKEKRNTKTVKGITNDNDNGNCSNSSTGNRRSFFLLLQTFLSHFFSPNTSQHPVESVKHGNDDKVVGDQNKSLQPQLHANITTKKTTSLPKYYYIRFTDESCIKLYKEGGRAEAHLVHNYFLEDLTHLLRLHSWTTVYNFRVYCVGNIFNAHFNLLTLSGDIWTQEKIDAIVKDYNFPLLRAACRNKREEMNPAVNEVKRVPEPVQIHEGEEDEEAPKEKQYQEEEQINK</sequence>
<evidence type="ECO:0000256" key="2">
    <source>
        <dbReference type="SAM" id="Phobius"/>
    </source>
</evidence>
<feature type="non-terminal residue" evidence="3">
    <location>
        <position position="593"/>
    </location>
</feature>
<name>A0A1X0P6T8_9TRYP</name>
<gene>
    <name evidence="3" type="ORF">TM35_000033040</name>
</gene>
<evidence type="ECO:0000256" key="1">
    <source>
        <dbReference type="SAM" id="MobiDB-lite"/>
    </source>
</evidence>
<dbReference type="GeneID" id="39981851"/>
<feature type="compositionally biased region" description="Basic and acidic residues" evidence="1">
    <location>
        <begin position="558"/>
        <end position="572"/>
    </location>
</feature>
<keyword evidence="4" id="KW-1185">Reference proteome</keyword>
<keyword evidence="2" id="KW-0812">Transmembrane</keyword>
<dbReference type="AlphaFoldDB" id="A0A1X0P6T8"/>
<dbReference type="VEuPathDB" id="TriTrypDB:TM35_000033040"/>
<keyword evidence="2" id="KW-0472">Membrane</keyword>
<evidence type="ECO:0000313" key="4">
    <source>
        <dbReference type="Proteomes" id="UP000192257"/>
    </source>
</evidence>
<keyword evidence="2" id="KW-1133">Transmembrane helix</keyword>
<feature type="compositionally biased region" description="Polar residues" evidence="1">
    <location>
        <begin position="1"/>
        <end position="12"/>
    </location>
</feature>
<accession>A0A1X0P6T8</accession>
<feature type="compositionally biased region" description="Low complexity" evidence="1">
    <location>
        <begin position="274"/>
        <end position="327"/>
    </location>
</feature>
<proteinExistence type="predicted"/>
<organism evidence="3 4">
    <name type="scientific">Trypanosoma theileri</name>
    <dbReference type="NCBI Taxonomy" id="67003"/>
    <lineage>
        <taxon>Eukaryota</taxon>
        <taxon>Discoba</taxon>
        <taxon>Euglenozoa</taxon>
        <taxon>Kinetoplastea</taxon>
        <taxon>Metakinetoplastina</taxon>
        <taxon>Trypanosomatida</taxon>
        <taxon>Trypanosomatidae</taxon>
        <taxon>Trypanosoma</taxon>
    </lineage>
</organism>
<feature type="region of interest" description="Disordered" evidence="1">
    <location>
        <begin position="558"/>
        <end position="593"/>
    </location>
</feature>
<reference evidence="3 4" key="1">
    <citation type="submission" date="2017-03" db="EMBL/GenBank/DDBJ databases">
        <title>An alternative strategy for trypanosome survival in the mammalian bloodstream revealed through genome and transcriptome analysis of the ubiquitous bovine parasite Trypanosoma (Megatrypanum) theileri.</title>
        <authorList>
            <person name="Kelly S."/>
            <person name="Ivens A."/>
            <person name="Mott A."/>
            <person name="O'Neill E."/>
            <person name="Emms D."/>
            <person name="Macleod O."/>
            <person name="Voorheis P."/>
            <person name="Matthews J."/>
            <person name="Matthews K."/>
            <person name="Carrington M."/>
        </authorList>
    </citation>
    <scope>NUCLEOTIDE SEQUENCE [LARGE SCALE GENOMIC DNA]</scope>
    <source>
        <strain evidence="3">Edinburgh</strain>
    </source>
</reference>
<feature type="transmembrane region" description="Helical" evidence="2">
    <location>
        <begin position="71"/>
        <end position="90"/>
    </location>
</feature>